<evidence type="ECO:0008006" key="4">
    <source>
        <dbReference type="Google" id="ProtNLM"/>
    </source>
</evidence>
<protein>
    <recommendedName>
        <fullName evidence="4">G protein-coupled receptor</fullName>
    </recommendedName>
</protein>
<keyword evidence="1" id="KW-0472">Membrane</keyword>
<dbReference type="AlphaFoldDB" id="A0A813Q570"/>
<keyword evidence="1" id="KW-0812">Transmembrane</keyword>
<feature type="transmembrane region" description="Helical" evidence="1">
    <location>
        <begin position="26"/>
        <end position="49"/>
    </location>
</feature>
<evidence type="ECO:0000256" key="1">
    <source>
        <dbReference type="SAM" id="Phobius"/>
    </source>
</evidence>
<proteinExistence type="predicted"/>
<gene>
    <name evidence="2" type="ORF">IZO911_LOCUS4780</name>
</gene>
<evidence type="ECO:0000313" key="2">
    <source>
        <dbReference type="EMBL" id="CAF0762130.1"/>
    </source>
</evidence>
<name>A0A813Q570_9BILA</name>
<dbReference type="Gene3D" id="1.20.1070.10">
    <property type="entry name" value="Rhodopsin 7-helix transmembrane proteins"/>
    <property type="match status" value="1"/>
</dbReference>
<keyword evidence="1" id="KW-1133">Transmembrane helix</keyword>
<dbReference type="SUPFAM" id="SSF81321">
    <property type="entry name" value="Family A G protein-coupled receptor-like"/>
    <property type="match status" value="1"/>
</dbReference>
<feature type="transmembrane region" description="Helical" evidence="1">
    <location>
        <begin position="109"/>
        <end position="131"/>
    </location>
</feature>
<dbReference type="Proteomes" id="UP000663860">
    <property type="component" value="Unassembled WGS sequence"/>
</dbReference>
<dbReference type="EMBL" id="CAJNOE010000027">
    <property type="protein sequence ID" value="CAF0762130.1"/>
    <property type="molecule type" value="Genomic_DNA"/>
</dbReference>
<organism evidence="2 3">
    <name type="scientific">Adineta steineri</name>
    <dbReference type="NCBI Taxonomy" id="433720"/>
    <lineage>
        <taxon>Eukaryota</taxon>
        <taxon>Metazoa</taxon>
        <taxon>Spiralia</taxon>
        <taxon>Gnathifera</taxon>
        <taxon>Rotifera</taxon>
        <taxon>Eurotatoria</taxon>
        <taxon>Bdelloidea</taxon>
        <taxon>Adinetida</taxon>
        <taxon>Adinetidae</taxon>
        <taxon>Adineta</taxon>
    </lineage>
</organism>
<evidence type="ECO:0000313" key="3">
    <source>
        <dbReference type="Proteomes" id="UP000663860"/>
    </source>
</evidence>
<feature type="transmembrane region" description="Helical" evidence="1">
    <location>
        <begin position="78"/>
        <end position="97"/>
    </location>
</feature>
<comment type="caution">
    <text evidence="2">The sequence shown here is derived from an EMBL/GenBank/DDBJ whole genome shotgun (WGS) entry which is preliminary data.</text>
</comment>
<accession>A0A813Q570</accession>
<sequence>MDKTKIIERNIWCVINYSHAVQDYNIAILFVHLIGPFIANLFSALFIIFGTARQRSLAQTNQNYIAHIRAQLREHKQLVISPAILLILSMPRLIISLLSGCVKVHNNPWLYLCAYFISFTPSILVFIVFVVPSELYRKTLKESLRTWQRRIRR</sequence>
<reference evidence="2" key="1">
    <citation type="submission" date="2021-02" db="EMBL/GenBank/DDBJ databases">
        <authorList>
            <person name="Nowell W R."/>
        </authorList>
    </citation>
    <scope>NUCLEOTIDE SEQUENCE</scope>
</reference>